<dbReference type="Pfam" id="PF00001">
    <property type="entry name" value="7tm_1"/>
    <property type="match status" value="1"/>
</dbReference>
<protein>
    <submittedName>
        <fullName evidence="12">QRFPR protein</fullName>
    </submittedName>
</protein>
<keyword evidence="3 9" id="KW-0812">Transmembrane</keyword>
<feature type="transmembrane region" description="Helical" evidence="10">
    <location>
        <begin position="313"/>
        <end position="335"/>
    </location>
</feature>
<feature type="non-terminal residue" evidence="12">
    <location>
        <position position="1"/>
    </location>
</feature>
<feature type="transmembrane region" description="Helical" evidence="10">
    <location>
        <begin position="47"/>
        <end position="71"/>
    </location>
</feature>
<evidence type="ECO:0000256" key="3">
    <source>
        <dbReference type="ARBA" id="ARBA00022692"/>
    </source>
</evidence>
<feature type="transmembrane region" description="Helical" evidence="10">
    <location>
        <begin position="163"/>
        <end position="184"/>
    </location>
</feature>
<evidence type="ECO:0000256" key="5">
    <source>
        <dbReference type="ARBA" id="ARBA00023040"/>
    </source>
</evidence>
<evidence type="ECO:0000313" key="12">
    <source>
        <dbReference type="EMBL" id="MBN3317441.1"/>
    </source>
</evidence>
<evidence type="ECO:0000256" key="4">
    <source>
        <dbReference type="ARBA" id="ARBA00022989"/>
    </source>
</evidence>
<dbReference type="AlphaFoldDB" id="A0A8J7TC70"/>
<dbReference type="Gene3D" id="1.20.1070.10">
    <property type="entry name" value="Rhodopsin 7-helix transmembrane proteins"/>
    <property type="match status" value="1"/>
</dbReference>
<evidence type="ECO:0000256" key="1">
    <source>
        <dbReference type="ARBA" id="ARBA00004141"/>
    </source>
</evidence>
<dbReference type="SUPFAM" id="SSF81321">
    <property type="entry name" value="Family A G protein-coupled receptor-like"/>
    <property type="match status" value="1"/>
</dbReference>
<dbReference type="Proteomes" id="UP000736164">
    <property type="component" value="Unassembled WGS sequence"/>
</dbReference>
<dbReference type="GO" id="GO:0005886">
    <property type="term" value="C:plasma membrane"/>
    <property type="evidence" value="ECO:0007669"/>
    <property type="project" value="TreeGrafter"/>
</dbReference>
<keyword evidence="7 9" id="KW-0675">Receptor</keyword>
<keyword evidence="4 10" id="KW-1133">Transmembrane helix</keyword>
<dbReference type="GO" id="GO:0004983">
    <property type="term" value="F:neuropeptide Y receptor activity"/>
    <property type="evidence" value="ECO:0007669"/>
    <property type="project" value="InterPro"/>
</dbReference>
<dbReference type="EMBL" id="JAAWVO010035689">
    <property type="protein sequence ID" value="MBN3317441.1"/>
    <property type="molecule type" value="Genomic_DNA"/>
</dbReference>
<feature type="non-terminal residue" evidence="12">
    <location>
        <position position="359"/>
    </location>
</feature>
<comment type="similarity">
    <text evidence="2 9">Belongs to the G-protein coupled receptor 1 family.</text>
</comment>
<feature type="transmembrane region" description="Helical" evidence="10">
    <location>
        <begin position="83"/>
        <end position="105"/>
    </location>
</feature>
<dbReference type="PANTHER" id="PTHR45695">
    <property type="entry name" value="LEUCOKININ RECEPTOR-RELATED"/>
    <property type="match status" value="1"/>
</dbReference>
<evidence type="ECO:0000256" key="2">
    <source>
        <dbReference type="ARBA" id="ARBA00010663"/>
    </source>
</evidence>
<dbReference type="PRINTS" id="PR00237">
    <property type="entry name" value="GPCRRHODOPSN"/>
</dbReference>
<dbReference type="PRINTS" id="PR01012">
    <property type="entry name" value="NRPEPTIDEYR"/>
</dbReference>
<evidence type="ECO:0000256" key="7">
    <source>
        <dbReference type="ARBA" id="ARBA00023170"/>
    </source>
</evidence>
<keyword evidence="6 10" id="KW-0472">Membrane</keyword>
<keyword evidence="8 9" id="KW-0807">Transducer</keyword>
<dbReference type="InterPro" id="IPR017452">
    <property type="entry name" value="GPCR_Rhodpsn_7TM"/>
</dbReference>
<feature type="transmembrane region" description="Helical" evidence="10">
    <location>
        <begin position="272"/>
        <end position="293"/>
    </location>
</feature>
<evidence type="ECO:0000256" key="8">
    <source>
        <dbReference type="ARBA" id="ARBA00023224"/>
    </source>
</evidence>
<evidence type="ECO:0000259" key="11">
    <source>
        <dbReference type="PROSITE" id="PS50262"/>
    </source>
</evidence>
<dbReference type="InterPro" id="IPR000276">
    <property type="entry name" value="GPCR_Rhodpsn"/>
</dbReference>
<feature type="domain" description="G-protein coupled receptors family 1 profile" evidence="11">
    <location>
        <begin position="63"/>
        <end position="333"/>
    </location>
</feature>
<accession>A0A8J7TC70</accession>
<feature type="transmembrane region" description="Helical" evidence="10">
    <location>
        <begin position="125"/>
        <end position="142"/>
    </location>
</feature>
<evidence type="ECO:0000313" key="13">
    <source>
        <dbReference type="Proteomes" id="UP000736164"/>
    </source>
</evidence>
<dbReference type="PROSITE" id="PS50262">
    <property type="entry name" value="G_PROTEIN_RECEP_F1_2"/>
    <property type="match status" value="1"/>
</dbReference>
<dbReference type="InterPro" id="IPR000611">
    <property type="entry name" value="NPY_rcpt"/>
</dbReference>
<dbReference type="PANTHER" id="PTHR45695:SF20">
    <property type="entry name" value="PYROGLUTAMYLATED RFAMIDE PEPTIDE RECEPTOR"/>
    <property type="match status" value="1"/>
</dbReference>
<dbReference type="PROSITE" id="PS00237">
    <property type="entry name" value="G_PROTEIN_RECEP_F1_1"/>
    <property type="match status" value="1"/>
</dbReference>
<reference evidence="12" key="1">
    <citation type="journal article" date="2021" name="Cell">
        <title>Tracing the genetic footprints of vertebrate landing in non-teleost ray-finned fishes.</title>
        <authorList>
            <person name="Bi X."/>
            <person name="Wang K."/>
            <person name="Yang L."/>
            <person name="Pan H."/>
            <person name="Jiang H."/>
            <person name="Wei Q."/>
            <person name="Fang M."/>
            <person name="Yu H."/>
            <person name="Zhu C."/>
            <person name="Cai Y."/>
            <person name="He Y."/>
            <person name="Gan X."/>
            <person name="Zeng H."/>
            <person name="Yu D."/>
            <person name="Zhu Y."/>
            <person name="Jiang H."/>
            <person name="Qiu Q."/>
            <person name="Yang H."/>
            <person name="Zhang Y.E."/>
            <person name="Wang W."/>
            <person name="Zhu M."/>
            <person name="He S."/>
            <person name="Zhang G."/>
        </authorList>
    </citation>
    <scope>NUCLEOTIDE SEQUENCE</scope>
    <source>
        <strain evidence="12">Allg_001</strain>
    </source>
</reference>
<name>A0A8J7TC70_ATRSP</name>
<comment type="caution">
    <text evidence="12">The sequence shown here is derived from an EMBL/GenBank/DDBJ whole genome shotgun (WGS) entry which is preliminary data.</text>
</comment>
<proteinExistence type="inferred from homology"/>
<dbReference type="SMART" id="SM01381">
    <property type="entry name" value="7TM_GPCR_Srsx"/>
    <property type="match status" value="1"/>
</dbReference>
<keyword evidence="13" id="KW-1185">Reference proteome</keyword>
<evidence type="ECO:0000256" key="9">
    <source>
        <dbReference type="RuleBase" id="RU000688"/>
    </source>
</evidence>
<evidence type="ECO:0000256" key="6">
    <source>
        <dbReference type="ARBA" id="ARBA00023136"/>
    </source>
</evidence>
<feature type="transmembrane region" description="Helical" evidence="10">
    <location>
        <begin position="215"/>
        <end position="235"/>
    </location>
</feature>
<keyword evidence="5 9" id="KW-0297">G-protein coupled receptor</keyword>
<sequence length="359" mass="40982">MAEKFNVTRETLNRLLSLYNLSRREFIDLYGLQPLVYVPELPRVAKLLFVALYAVIFALALAGNTLVVFVIVRRKCMRTATNLFLCSLACSDLLVTFFCIPFTLLQHVSSEWLGGQLGCKVLPCVQLVAVVSSTLTLSCIAMERYQGIVHPLRKKGQYTSRRACRMLGVVWTVSAIVGSPMLYVQTLKAEYDFLFDRHHVSCLESWPDLSLRRGYALFLLVALFLLPLGSMLLLYSRIGFELWVRKRVGDSSSLNSFHRHDNGKSCRRKKRAVLMMVMVVLLFAVCWAPFHIVHMLFEYGVLADWCGEVTEKMWLAVVQAVAFSHSFNNPVLYAFMSRDFRQSFASLLPRPHRTHPTSH</sequence>
<comment type="subcellular location">
    <subcellularLocation>
        <location evidence="1">Membrane</location>
        <topology evidence="1">Multi-pass membrane protein</topology>
    </subcellularLocation>
</comment>
<organism evidence="12 13">
    <name type="scientific">Atractosteus spatula</name>
    <name type="common">Alligator gar</name>
    <name type="synonym">Lepisosteus spatula</name>
    <dbReference type="NCBI Taxonomy" id="7917"/>
    <lineage>
        <taxon>Eukaryota</taxon>
        <taxon>Metazoa</taxon>
        <taxon>Chordata</taxon>
        <taxon>Craniata</taxon>
        <taxon>Vertebrata</taxon>
        <taxon>Euteleostomi</taxon>
        <taxon>Actinopterygii</taxon>
        <taxon>Neopterygii</taxon>
        <taxon>Holostei</taxon>
        <taxon>Semionotiformes</taxon>
        <taxon>Lepisosteidae</taxon>
        <taxon>Atractosteus</taxon>
    </lineage>
</organism>
<evidence type="ECO:0000256" key="10">
    <source>
        <dbReference type="SAM" id="Phobius"/>
    </source>
</evidence>
<gene>
    <name evidence="12" type="primary">Qrfpr_2</name>
    <name evidence="12" type="ORF">GTO95_0018097</name>
</gene>